<dbReference type="EMBL" id="BSST01000001">
    <property type="protein sequence ID" value="GLX79347.1"/>
    <property type="molecule type" value="Genomic_DNA"/>
</dbReference>
<proteinExistence type="predicted"/>
<dbReference type="RefSeq" id="WP_284245258.1">
    <property type="nucleotide sequence ID" value="NZ_BSST01000001.1"/>
</dbReference>
<keyword evidence="3" id="KW-1185">Reference proteome</keyword>
<sequence>MSAIKNLVVLSLIILIQLSSVCYAQDNVIELQPNQCIAVHQGEKCYVDISLNWQTQQSGNYCLFSSQQQAPLLCWQNSLSGHFEQETIANENVIFYLKAQHGSEILAQKELKMAWVYKKSVRARTSWRLF</sequence>
<dbReference type="Proteomes" id="UP001157186">
    <property type="component" value="Unassembled WGS sequence"/>
</dbReference>
<dbReference type="InterPro" id="IPR021559">
    <property type="entry name" value="DUF3019"/>
</dbReference>
<keyword evidence="1" id="KW-0732">Signal</keyword>
<evidence type="ECO:0008006" key="4">
    <source>
        <dbReference type="Google" id="ProtNLM"/>
    </source>
</evidence>
<reference evidence="2 3" key="1">
    <citation type="submission" date="2023-03" db="EMBL/GenBank/DDBJ databases">
        <title>Draft genome sequence of Thalassotalea insulae KCTC 62186T.</title>
        <authorList>
            <person name="Sawabe T."/>
        </authorList>
    </citation>
    <scope>NUCLEOTIDE SEQUENCE [LARGE SCALE GENOMIC DNA]</scope>
    <source>
        <strain evidence="2 3">KCTC 62186</strain>
    </source>
</reference>
<name>A0ABQ6GTV9_9GAMM</name>
<evidence type="ECO:0000313" key="2">
    <source>
        <dbReference type="EMBL" id="GLX79347.1"/>
    </source>
</evidence>
<organism evidence="2 3">
    <name type="scientific">Thalassotalea insulae</name>
    <dbReference type="NCBI Taxonomy" id="2056778"/>
    <lineage>
        <taxon>Bacteria</taxon>
        <taxon>Pseudomonadati</taxon>
        <taxon>Pseudomonadota</taxon>
        <taxon>Gammaproteobacteria</taxon>
        <taxon>Alteromonadales</taxon>
        <taxon>Colwelliaceae</taxon>
        <taxon>Thalassotalea</taxon>
    </lineage>
</organism>
<dbReference type="Pfam" id="PF11456">
    <property type="entry name" value="DUF3019"/>
    <property type="match status" value="1"/>
</dbReference>
<evidence type="ECO:0000256" key="1">
    <source>
        <dbReference type="SAM" id="SignalP"/>
    </source>
</evidence>
<comment type="caution">
    <text evidence="2">The sequence shown here is derived from an EMBL/GenBank/DDBJ whole genome shotgun (WGS) entry which is preliminary data.</text>
</comment>
<feature type="chain" id="PRO_5047519470" description="DUF3019 domain-containing protein" evidence="1">
    <location>
        <begin position="25"/>
        <end position="130"/>
    </location>
</feature>
<accession>A0ABQ6GTV9</accession>
<feature type="signal peptide" evidence="1">
    <location>
        <begin position="1"/>
        <end position="24"/>
    </location>
</feature>
<gene>
    <name evidence="2" type="ORF">tinsulaeT_26870</name>
</gene>
<protein>
    <recommendedName>
        <fullName evidence="4">DUF3019 domain-containing protein</fullName>
    </recommendedName>
</protein>
<evidence type="ECO:0000313" key="3">
    <source>
        <dbReference type="Proteomes" id="UP001157186"/>
    </source>
</evidence>